<accession>A0A197JG36</accession>
<name>A0A197JG36_9FUNG</name>
<organism evidence="2 3">
    <name type="scientific">Linnemannia elongata AG-77</name>
    <dbReference type="NCBI Taxonomy" id="1314771"/>
    <lineage>
        <taxon>Eukaryota</taxon>
        <taxon>Fungi</taxon>
        <taxon>Fungi incertae sedis</taxon>
        <taxon>Mucoromycota</taxon>
        <taxon>Mortierellomycotina</taxon>
        <taxon>Mortierellomycetes</taxon>
        <taxon>Mortierellales</taxon>
        <taxon>Mortierellaceae</taxon>
        <taxon>Linnemannia</taxon>
    </lineage>
</organism>
<feature type="domain" description="DUF6589" evidence="1">
    <location>
        <begin position="288"/>
        <end position="677"/>
    </location>
</feature>
<dbReference type="OrthoDB" id="2496395at2759"/>
<evidence type="ECO:0000313" key="2">
    <source>
        <dbReference type="EMBL" id="OAQ23963.1"/>
    </source>
</evidence>
<sequence length="755" mass="86064">MPQKLLRVLQALKDENMTLPVFLEELFKSDDQQVAQWTGQFHEKLGAGRVLRIWGDRLNNKKWQREDEDFVNSAVDVVVSRTLDHLNNNDIKQHWRLKYKLVTEEKVKSLLNNDFRFLYRYAEGAKYLNRFLKGLLEESDHELLSVPIKNGRRPSSVRGCITAMLIFMLSREVNAFQTIMGLFLHCTGCPKRVLQALSGLGLSVSYSQVQKVLKSLTIDAREQVKKAVTKHDWYIVYDNINIANKHHHQRIDKRDTFDNGTAATLILFPFDKARSPAAPLCLFRPEDERPELTAELFFPKDVDWEVFQRVCRSHISAAIVRSLPKDSAAVAIPILPIKKLDINKTVLFPLQTMKLDEYTIAGNLAVLERITRDGLRLPEEWLADPKNTIVAGDQMTVSRLLTLKIHRIVDTDPYQSLSWVHPTLQLFHLRMNLCGTIFRTHYGSPLHTGSLAAINIFIDTKRLSKDKLEFKATDEFLRIVFDAMVKMLYKSLRKGSALDELDIPKLTETITNSICGLPSPSLFGLPCTTVNANALLLLRDIAVHIELDEAIKAGDIGRISHLLPIITLMMHGGGNTNYALEMLRLLYGIRHLWTDEWATRILSSMLVNPKGIDGEWMATDMLQENHNYLLKSIFSAKGSNMTWEYLRDSISTNIRTFQAISRMFEREVGVRSNSTKHKKSSTAKEIFTIEQYLQKNGILCEPESSKCKEVVAVADLQRLGGDKMVGGSIARFLDRHRIDNAVDLEETEALENVIN</sequence>
<reference evidence="2 3" key="1">
    <citation type="submission" date="2016-05" db="EMBL/GenBank/DDBJ databases">
        <title>Genome sequencing reveals origins of a unique bacterial endosymbiosis in the earliest lineages of terrestrial Fungi.</title>
        <authorList>
            <consortium name="DOE Joint Genome Institute"/>
            <person name="Uehling J."/>
            <person name="Gryganskyi A."/>
            <person name="Hameed K."/>
            <person name="Tschaplinski T."/>
            <person name="Misztal P."/>
            <person name="Wu S."/>
            <person name="Desiro A."/>
            <person name="Vande Pol N."/>
            <person name="Du Z.-Y."/>
            <person name="Zienkiewicz A."/>
            <person name="Zienkiewicz K."/>
            <person name="Morin E."/>
            <person name="Tisserant E."/>
            <person name="Splivallo R."/>
            <person name="Hainaut M."/>
            <person name="Henrissat B."/>
            <person name="Ohm R."/>
            <person name="Kuo A."/>
            <person name="Yan J."/>
            <person name="Lipzen A."/>
            <person name="Nolan M."/>
            <person name="Labutti K."/>
            <person name="Barry K."/>
            <person name="Goldstein A."/>
            <person name="Labbe J."/>
            <person name="Schadt C."/>
            <person name="Tuskan G."/>
            <person name="Grigoriev I."/>
            <person name="Martin F."/>
            <person name="Vilgalys R."/>
            <person name="Bonito G."/>
        </authorList>
    </citation>
    <scope>NUCLEOTIDE SEQUENCE [LARGE SCALE GENOMIC DNA]</scope>
    <source>
        <strain evidence="2 3">AG-77</strain>
    </source>
</reference>
<proteinExistence type="predicted"/>
<gene>
    <name evidence="2" type="ORF">K457DRAFT_881844</name>
</gene>
<keyword evidence="3" id="KW-1185">Reference proteome</keyword>
<protein>
    <recommendedName>
        <fullName evidence="1">DUF6589 domain-containing protein</fullName>
    </recommendedName>
</protein>
<dbReference type="STRING" id="1314771.A0A197JG36"/>
<dbReference type="Proteomes" id="UP000078512">
    <property type="component" value="Unassembled WGS sequence"/>
</dbReference>
<dbReference type="Pfam" id="PF20231">
    <property type="entry name" value="DUF6589"/>
    <property type="match status" value="1"/>
</dbReference>
<evidence type="ECO:0000313" key="3">
    <source>
        <dbReference type="Proteomes" id="UP000078512"/>
    </source>
</evidence>
<dbReference type="AlphaFoldDB" id="A0A197JG36"/>
<evidence type="ECO:0000259" key="1">
    <source>
        <dbReference type="Pfam" id="PF20231"/>
    </source>
</evidence>
<dbReference type="EMBL" id="KV442104">
    <property type="protein sequence ID" value="OAQ23963.1"/>
    <property type="molecule type" value="Genomic_DNA"/>
</dbReference>
<dbReference type="InterPro" id="IPR046496">
    <property type="entry name" value="DUF6589"/>
</dbReference>